<comment type="subunit">
    <text evidence="13">Interacts with KCNMA1.</text>
</comment>
<feature type="domain" description="LRRCT" evidence="17">
    <location>
        <begin position="193"/>
        <end position="246"/>
    </location>
</feature>
<keyword evidence="9" id="KW-0406">Ion transport</keyword>
<dbReference type="InterPro" id="IPR051432">
    <property type="entry name" value="KCNMA1_auxiliary"/>
</dbReference>
<keyword evidence="12" id="KW-0407">Ion channel</keyword>
<dbReference type="PANTHER" id="PTHR46473">
    <property type="entry name" value="GH08155P"/>
    <property type="match status" value="1"/>
</dbReference>
<dbReference type="EMBL" id="JAINUG010000319">
    <property type="protein sequence ID" value="KAJ8378491.1"/>
    <property type="molecule type" value="Genomic_DNA"/>
</dbReference>
<dbReference type="SUPFAM" id="SSF52058">
    <property type="entry name" value="L domain-like"/>
    <property type="match status" value="1"/>
</dbReference>
<keyword evidence="11" id="KW-1015">Disulfide bond</keyword>
<gene>
    <name evidence="18" type="ORF">AAFF_G00239550</name>
</gene>
<evidence type="ECO:0000256" key="9">
    <source>
        <dbReference type="ARBA" id="ARBA00023065"/>
    </source>
</evidence>
<feature type="chain" id="PRO_5041934436" description="LRRCT domain-containing protein" evidence="16">
    <location>
        <begin position="27"/>
        <end position="318"/>
    </location>
</feature>
<name>A0AAD7REB3_9TELE</name>
<comment type="subcellular location">
    <subcellularLocation>
        <location evidence="1">Cell membrane</location>
        <topology evidence="1">Single-pass membrane protein</topology>
    </subcellularLocation>
</comment>
<dbReference type="PROSITE" id="PS51257">
    <property type="entry name" value="PROKAR_LIPOPROTEIN"/>
    <property type="match status" value="1"/>
</dbReference>
<keyword evidence="10 15" id="KW-0472">Membrane</keyword>
<dbReference type="GO" id="GO:0044325">
    <property type="term" value="F:transmembrane transporter binding"/>
    <property type="evidence" value="ECO:0007669"/>
    <property type="project" value="TreeGrafter"/>
</dbReference>
<evidence type="ECO:0000256" key="5">
    <source>
        <dbReference type="ARBA" id="ARBA00022692"/>
    </source>
</evidence>
<keyword evidence="19" id="KW-1185">Reference proteome</keyword>
<evidence type="ECO:0000256" key="1">
    <source>
        <dbReference type="ARBA" id="ARBA00004162"/>
    </source>
</evidence>
<evidence type="ECO:0000256" key="13">
    <source>
        <dbReference type="ARBA" id="ARBA00038736"/>
    </source>
</evidence>
<dbReference type="InterPro" id="IPR003591">
    <property type="entry name" value="Leu-rich_rpt_typical-subtyp"/>
</dbReference>
<feature type="region of interest" description="Disordered" evidence="14">
    <location>
        <begin position="291"/>
        <end position="318"/>
    </location>
</feature>
<dbReference type="FunFam" id="3.80.10.10:FF:000015">
    <property type="entry name" value="Leucine rich repeat containing 38"/>
    <property type="match status" value="1"/>
</dbReference>
<evidence type="ECO:0000256" key="16">
    <source>
        <dbReference type="SAM" id="SignalP"/>
    </source>
</evidence>
<keyword evidence="7" id="KW-0677">Repeat</keyword>
<dbReference type="SMART" id="SM00082">
    <property type="entry name" value="LRRCT"/>
    <property type="match status" value="1"/>
</dbReference>
<evidence type="ECO:0000256" key="4">
    <source>
        <dbReference type="ARBA" id="ARBA00022614"/>
    </source>
</evidence>
<keyword evidence="3" id="KW-1003">Cell membrane</keyword>
<protein>
    <recommendedName>
        <fullName evidence="17">LRRCT domain-containing protein</fullName>
    </recommendedName>
</protein>
<evidence type="ECO:0000313" key="18">
    <source>
        <dbReference type="EMBL" id="KAJ8378491.1"/>
    </source>
</evidence>
<dbReference type="GO" id="GO:0005249">
    <property type="term" value="F:voltage-gated potassium channel activity"/>
    <property type="evidence" value="ECO:0007669"/>
    <property type="project" value="TreeGrafter"/>
</dbReference>
<evidence type="ECO:0000256" key="12">
    <source>
        <dbReference type="ARBA" id="ARBA00023303"/>
    </source>
</evidence>
<dbReference type="InterPro" id="IPR032675">
    <property type="entry name" value="LRR_dom_sf"/>
</dbReference>
<evidence type="ECO:0000256" key="7">
    <source>
        <dbReference type="ARBA" id="ARBA00022737"/>
    </source>
</evidence>
<keyword evidence="5 15" id="KW-0812">Transmembrane</keyword>
<dbReference type="InterPro" id="IPR000483">
    <property type="entry name" value="Cys-rich_flank_reg_C"/>
</dbReference>
<dbReference type="Proteomes" id="UP001221898">
    <property type="component" value="Unassembled WGS sequence"/>
</dbReference>
<evidence type="ECO:0000256" key="3">
    <source>
        <dbReference type="ARBA" id="ARBA00022475"/>
    </source>
</evidence>
<dbReference type="Gene3D" id="3.80.10.10">
    <property type="entry name" value="Ribonuclease Inhibitor"/>
    <property type="match status" value="1"/>
</dbReference>
<evidence type="ECO:0000256" key="14">
    <source>
        <dbReference type="SAM" id="MobiDB-lite"/>
    </source>
</evidence>
<evidence type="ECO:0000256" key="2">
    <source>
        <dbReference type="ARBA" id="ARBA00022448"/>
    </source>
</evidence>
<evidence type="ECO:0000256" key="11">
    <source>
        <dbReference type="ARBA" id="ARBA00023157"/>
    </source>
</evidence>
<organism evidence="18 19">
    <name type="scientific">Aldrovandia affinis</name>
    <dbReference type="NCBI Taxonomy" id="143900"/>
    <lineage>
        <taxon>Eukaryota</taxon>
        <taxon>Metazoa</taxon>
        <taxon>Chordata</taxon>
        <taxon>Craniata</taxon>
        <taxon>Vertebrata</taxon>
        <taxon>Euteleostomi</taxon>
        <taxon>Actinopterygii</taxon>
        <taxon>Neopterygii</taxon>
        <taxon>Teleostei</taxon>
        <taxon>Notacanthiformes</taxon>
        <taxon>Halosauridae</taxon>
        <taxon>Aldrovandia</taxon>
    </lineage>
</organism>
<proteinExistence type="predicted"/>
<accession>A0AAD7REB3</accession>
<keyword evidence="2" id="KW-0813">Transport</keyword>
<dbReference type="GO" id="GO:0008076">
    <property type="term" value="C:voltage-gated potassium channel complex"/>
    <property type="evidence" value="ECO:0007669"/>
    <property type="project" value="TreeGrafter"/>
</dbReference>
<dbReference type="SMART" id="SM00369">
    <property type="entry name" value="LRR_TYP"/>
    <property type="match status" value="3"/>
</dbReference>
<feature type="transmembrane region" description="Helical" evidence="15">
    <location>
        <begin position="254"/>
        <end position="282"/>
    </location>
</feature>
<sequence>MRWSRHPGERSLWLAFLIIFVMGVASSPLVTAGCPDRCECDDKLVVQCVGKQMTFFPSDFPLATRQLVISNNRIAELPALQLNFLSDLVFLDCSNNTLSEISESTFGNLRKLAYLDLSYNTLAKINDRTFGPLGSLVMLRITDNPELSQIHPGAFVENTALQLLDISRNNLTSLNITSLIVLPVLRTIALSGNPWQCDCDNEDLCLWIQIEAFKFQEGSESMCQGPPGVAGRQLAEVGMKLRMECHQSLGYWDYLFLTAVGFLIFSAGTVSAWVMGVLMLLYERYTKSKDTMQEGEEEGEGGGGGIANGNGHLSKPDV</sequence>
<evidence type="ECO:0000313" key="19">
    <source>
        <dbReference type="Proteomes" id="UP001221898"/>
    </source>
</evidence>
<comment type="caution">
    <text evidence="18">The sequence shown here is derived from an EMBL/GenBank/DDBJ whole genome shotgun (WGS) entry which is preliminary data.</text>
</comment>
<evidence type="ECO:0000256" key="6">
    <source>
        <dbReference type="ARBA" id="ARBA00022729"/>
    </source>
</evidence>
<evidence type="ECO:0000256" key="15">
    <source>
        <dbReference type="SAM" id="Phobius"/>
    </source>
</evidence>
<evidence type="ECO:0000256" key="8">
    <source>
        <dbReference type="ARBA" id="ARBA00022989"/>
    </source>
</evidence>
<dbReference type="PANTHER" id="PTHR46473:SF6">
    <property type="entry name" value="LEUCINE-RICH REPEAT-CONTAINING PROTEIN 52"/>
    <property type="match status" value="1"/>
</dbReference>
<dbReference type="AlphaFoldDB" id="A0AAD7REB3"/>
<keyword evidence="4" id="KW-0433">Leucine-rich repeat</keyword>
<keyword evidence="6 16" id="KW-0732">Signal</keyword>
<evidence type="ECO:0000256" key="10">
    <source>
        <dbReference type="ARBA" id="ARBA00023136"/>
    </source>
</evidence>
<dbReference type="GO" id="GO:0099104">
    <property type="term" value="F:potassium channel activator activity"/>
    <property type="evidence" value="ECO:0007669"/>
    <property type="project" value="TreeGrafter"/>
</dbReference>
<evidence type="ECO:0000259" key="17">
    <source>
        <dbReference type="SMART" id="SM00082"/>
    </source>
</evidence>
<dbReference type="InterPro" id="IPR001611">
    <property type="entry name" value="Leu-rich_rpt"/>
</dbReference>
<keyword evidence="8 15" id="KW-1133">Transmembrane helix</keyword>
<feature type="signal peptide" evidence="16">
    <location>
        <begin position="1"/>
        <end position="26"/>
    </location>
</feature>
<reference evidence="18" key="1">
    <citation type="journal article" date="2023" name="Science">
        <title>Genome structures resolve the early diversification of teleost fishes.</title>
        <authorList>
            <person name="Parey E."/>
            <person name="Louis A."/>
            <person name="Montfort J."/>
            <person name="Bouchez O."/>
            <person name="Roques C."/>
            <person name="Iampietro C."/>
            <person name="Lluch J."/>
            <person name="Castinel A."/>
            <person name="Donnadieu C."/>
            <person name="Desvignes T."/>
            <person name="Floi Bucao C."/>
            <person name="Jouanno E."/>
            <person name="Wen M."/>
            <person name="Mejri S."/>
            <person name="Dirks R."/>
            <person name="Jansen H."/>
            <person name="Henkel C."/>
            <person name="Chen W.J."/>
            <person name="Zahm M."/>
            <person name="Cabau C."/>
            <person name="Klopp C."/>
            <person name="Thompson A.W."/>
            <person name="Robinson-Rechavi M."/>
            <person name="Braasch I."/>
            <person name="Lecointre G."/>
            <person name="Bobe J."/>
            <person name="Postlethwait J.H."/>
            <person name="Berthelot C."/>
            <person name="Roest Crollius H."/>
            <person name="Guiguen Y."/>
        </authorList>
    </citation>
    <scope>NUCLEOTIDE SEQUENCE</scope>
    <source>
        <strain evidence="18">NC1722</strain>
    </source>
</reference>
<dbReference type="Pfam" id="PF13855">
    <property type="entry name" value="LRR_8"/>
    <property type="match status" value="1"/>
</dbReference>